<sequence>MVTSPAPTRSHYLPTPLPPLALLPPFPINAHANRRSSTSTTRSNRTTSASTSKSRSPTPDLLPRSTDVMMTCIDGRARLLFRHTTVAKGAIGPVVRLDSAETTTARELDEPHGPINRFSWSSSSSRTTTEPSTRSSSRSRSTTASGDDENDQITPRKRTDLHPNETGLDLSSDPIYFSPSPSPSPQSSRIGKKARVARSISESLLGREEAKSFHLDSRKSKIGNPFPSTNKTLSDLSFLLYHSDRLPEAWLTMLDVLVEEGKMHLQAAEREEEKRGTEDGLGIRTL</sequence>
<protein>
    <submittedName>
        <fullName evidence="2">BQ5605_C007g04472 protein</fullName>
    </submittedName>
</protein>
<evidence type="ECO:0000313" key="2">
    <source>
        <dbReference type="EMBL" id="SGY60718.1"/>
    </source>
</evidence>
<feature type="compositionally biased region" description="Low complexity" evidence="1">
    <location>
        <begin position="35"/>
        <end position="58"/>
    </location>
</feature>
<reference evidence="2 3" key="1">
    <citation type="submission" date="2016-11" db="EMBL/GenBank/DDBJ databases">
        <authorList>
            <person name="Jaros S."/>
            <person name="Januszkiewicz K."/>
            <person name="Wedrychowicz H."/>
        </authorList>
    </citation>
    <scope>NUCLEOTIDE SEQUENCE [LARGE SCALE GENOMIC DNA]</scope>
</reference>
<evidence type="ECO:0000313" key="3">
    <source>
        <dbReference type="Proteomes" id="UP000249464"/>
    </source>
</evidence>
<dbReference type="EMBL" id="FQNC01000045">
    <property type="protein sequence ID" value="SGY60718.1"/>
    <property type="molecule type" value="Genomic_DNA"/>
</dbReference>
<feature type="region of interest" description="Disordered" evidence="1">
    <location>
        <begin position="25"/>
        <end position="67"/>
    </location>
</feature>
<accession>A0A2X0P9I4</accession>
<feature type="compositionally biased region" description="Low complexity" evidence="1">
    <location>
        <begin position="119"/>
        <end position="145"/>
    </location>
</feature>
<dbReference type="Proteomes" id="UP000249464">
    <property type="component" value="Unassembled WGS sequence"/>
</dbReference>
<evidence type="ECO:0000256" key="1">
    <source>
        <dbReference type="SAM" id="MobiDB-lite"/>
    </source>
</evidence>
<organism evidence="2 3">
    <name type="scientific">Microbotryum silenes-dioicae</name>
    <dbReference type="NCBI Taxonomy" id="796604"/>
    <lineage>
        <taxon>Eukaryota</taxon>
        <taxon>Fungi</taxon>
        <taxon>Dikarya</taxon>
        <taxon>Basidiomycota</taxon>
        <taxon>Pucciniomycotina</taxon>
        <taxon>Microbotryomycetes</taxon>
        <taxon>Microbotryales</taxon>
        <taxon>Microbotryaceae</taxon>
        <taxon>Microbotryum</taxon>
    </lineage>
</organism>
<name>A0A2X0P9I4_9BASI</name>
<feature type="region of interest" description="Disordered" evidence="1">
    <location>
        <begin position="103"/>
        <end position="193"/>
    </location>
</feature>
<keyword evidence="3" id="KW-1185">Reference proteome</keyword>
<gene>
    <name evidence="2" type="primary">BQ5605_C007g04472</name>
    <name evidence="2" type="ORF">BQ5605_C007G04472</name>
</gene>
<proteinExistence type="predicted"/>
<dbReference type="AlphaFoldDB" id="A0A2X0P9I4"/>